<evidence type="ECO:0000313" key="2">
    <source>
        <dbReference type="Proteomes" id="UP001143910"/>
    </source>
</evidence>
<sequence length="330" mass="37039">MTTVPSIKLSSGYTMPVVGFGIWKVPRENTADAVYNAIKLGYRHIDGAYDYCNSAEAGEGVRRAIKDGLVKREDLFITSKLWNNYHRREHALAMAKSEVAEWGLEYLDLYLIHFPISLQYIPPSEIKWPCFWTDPERTKRTPLDPVPIAETWAALESLARTSENPTGIFKSIGVANFHTQLLYDMLGYAKIRPAVLQVEHHPYLTQKHLIDMAQENGITVTAYSSFGPQSYLEMGSGRAAAATSLFENPVIKAISKKHGRTPAQVLLRWATQRNIIVIPKSNSSERLAQNLESTSFDLTEEEITKISGLDIGLRLNDQADLSPPIRIHTV</sequence>
<reference evidence="1" key="1">
    <citation type="submission" date="2022-08" db="EMBL/GenBank/DDBJ databases">
        <title>Genome Sequence of Lecanicillium fungicola.</title>
        <authorList>
            <person name="Buettner E."/>
        </authorList>
    </citation>
    <scope>NUCLEOTIDE SEQUENCE</scope>
    <source>
        <strain evidence="1">Babe33</strain>
    </source>
</reference>
<name>A0ACC1NUY8_9HYPO</name>
<protein>
    <submittedName>
        <fullName evidence="1">Uncharacterized protein</fullName>
    </submittedName>
</protein>
<organism evidence="1 2">
    <name type="scientific">Zarea fungicola</name>
    <dbReference type="NCBI Taxonomy" id="93591"/>
    <lineage>
        <taxon>Eukaryota</taxon>
        <taxon>Fungi</taxon>
        <taxon>Dikarya</taxon>
        <taxon>Ascomycota</taxon>
        <taxon>Pezizomycotina</taxon>
        <taxon>Sordariomycetes</taxon>
        <taxon>Hypocreomycetidae</taxon>
        <taxon>Hypocreales</taxon>
        <taxon>Cordycipitaceae</taxon>
        <taxon>Zarea</taxon>
    </lineage>
</organism>
<dbReference type="Proteomes" id="UP001143910">
    <property type="component" value="Unassembled WGS sequence"/>
</dbReference>
<dbReference type="EMBL" id="JANJQO010000042">
    <property type="protein sequence ID" value="KAJ2983130.1"/>
    <property type="molecule type" value="Genomic_DNA"/>
</dbReference>
<gene>
    <name evidence="1" type="ORF">NQ176_g904</name>
</gene>
<keyword evidence="2" id="KW-1185">Reference proteome</keyword>
<evidence type="ECO:0000313" key="1">
    <source>
        <dbReference type="EMBL" id="KAJ2983130.1"/>
    </source>
</evidence>
<comment type="caution">
    <text evidence="1">The sequence shown here is derived from an EMBL/GenBank/DDBJ whole genome shotgun (WGS) entry which is preliminary data.</text>
</comment>
<proteinExistence type="predicted"/>
<accession>A0ACC1NUY8</accession>